<name>A0ABW7I177_9ACTN</name>
<keyword evidence="2" id="KW-1185">Reference proteome</keyword>
<evidence type="ECO:0000313" key="1">
    <source>
        <dbReference type="EMBL" id="MFH0251917.1"/>
    </source>
</evidence>
<dbReference type="Gene3D" id="3.40.50.1100">
    <property type="match status" value="1"/>
</dbReference>
<dbReference type="Proteomes" id="UP001607069">
    <property type="component" value="Unassembled WGS sequence"/>
</dbReference>
<reference evidence="1 2" key="1">
    <citation type="submission" date="2024-10" db="EMBL/GenBank/DDBJ databases">
        <authorList>
            <person name="Cho J.-C."/>
        </authorList>
    </citation>
    <scope>NUCLEOTIDE SEQUENCE [LARGE SCALE GENOMIC DNA]</scope>
    <source>
        <strain evidence="1 2">KCTC29696</strain>
    </source>
</reference>
<comment type="caution">
    <text evidence="1">The sequence shown here is derived from an EMBL/GenBank/DDBJ whole genome shotgun (WGS) entry which is preliminary data.</text>
</comment>
<protein>
    <submittedName>
        <fullName evidence="1">Pyridoxal-phosphate dependent enzyme</fullName>
    </submittedName>
</protein>
<organism evidence="1 2">
    <name type="scientific">Streptomyces chitinivorans</name>
    <dbReference type="NCBI Taxonomy" id="1257027"/>
    <lineage>
        <taxon>Bacteria</taxon>
        <taxon>Bacillati</taxon>
        <taxon>Actinomycetota</taxon>
        <taxon>Actinomycetes</taxon>
        <taxon>Kitasatosporales</taxon>
        <taxon>Streptomycetaceae</taxon>
        <taxon>Streptomyces</taxon>
    </lineage>
</organism>
<dbReference type="RefSeq" id="WP_279951593.1">
    <property type="nucleotide sequence ID" value="NZ_BAABEN010000025.1"/>
</dbReference>
<dbReference type="EMBL" id="JBIHMK010000183">
    <property type="protein sequence ID" value="MFH0251917.1"/>
    <property type="molecule type" value="Genomic_DNA"/>
</dbReference>
<sequence>MPDSTPEHRHSLATGQRSLADPRVRYPLWPPLTEGCPVTSTDEVAYPLEVGYDYDRVPADLFDRPAAWVPVGKTGAYGIACPVGGYRGVLAVRGSGGEALAVTDEQMTAARFELASRGLWVELSAAAGLAGLRSRPAEDTGPVVCVATSSGSKDAATGTDGAGDCGPVPSDWVSVRAALRGRAG</sequence>
<gene>
    <name evidence="1" type="ORF">ACG5V6_27375</name>
</gene>
<evidence type="ECO:0000313" key="2">
    <source>
        <dbReference type="Proteomes" id="UP001607069"/>
    </source>
</evidence>
<proteinExistence type="predicted"/>
<dbReference type="SUPFAM" id="SSF53686">
    <property type="entry name" value="Tryptophan synthase beta subunit-like PLP-dependent enzymes"/>
    <property type="match status" value="1"/>
</dbReference>
<accession>A0ABW7I177</accession>
<dbReference type="InterPro" id="IPR036052">
    <property type="entry name" value="TrpB-like_PALP_sf"/>
</dbReference>